<dbReference type="EMBL" id="BAAADO010000005">
    <property type="protein sequence ID" value="GAA0497679.1"/>
    <property type="molecule type" value="Genomic_DNA"/>
</dbReference>
<name>A0ABN1BH49_9BACI</name>
<dbReference type="RefSeq" id="WP_044163982.1">
    <property type="nucleotide sequence ID" value="NZ_BAAADO010000005.1"/>
</dbReference>
<evidence type="ECO:0000313" key="2">
    <source>
        <dbReference type="EMBL" id="GAA0497679.1"/>
    </source>
</evidence>
<evidence type="ECO:0000256" key="1">
    <source>
        <dbReference type="SAM" id="SignalP"/>
    </source>
</evidence>
<organism evidence="2 3">
    <name type="scientific">Salinibacillus aidingensis</name>
    <dbReference type="NCBI Taxonomy" id="237684"/>
    <lineage>
        <taxon>Bacteria</taxon>
        <taxon>Bacillati</taxon>
        <taxon>Bacillota</taxon>
        <taxon>Bacilli</taxon>
        <taxon>Bacillales</taxon>
        <taxon>Bacillaceae</taxon>
        <taxon>Salinibacillus</taxon>
    </lineage>
</organism>
<dbReference type="Proteomes" id="UP001500880">
    <property type="component" value="Unassembled WGS sequence"/>
</dbReference>
<accession>A0ABN1BH49</accession>
<feature type="chain" id="PRO_5047199498" evidence="1">
    <location>
        <begin position="24"/>
        <end position="79"/>
    </location>
</feature>
<sequence>MKKLLTGLLAGGLLLGGASFVAAETNGYGPFSFEEMQPFMEEMHPDFSREQQEQMFNDCHGEDGYMRNQTEYRGMMNNF</sequence>
<proteinExistence type="predicted"/>
<evidence type="ECO:0000313" key="3">
    <source>
        <dbReference type="Proteomes" id="UP001500880"/>
    </source>
</evidence>
<gene>
    <name evidence="2" type="ORF">GCM10008986_25850</name>
</gene>
<comment type="caution">
    <text evidence="2">The sequence shown here is derived from an EMBL/GenBank/DDBJ whole genome shotgun (WGS) entry which is preliminary data.</text>
</comment>
<dbReference type="InterPro" id="IPR011992">
    <property type="entry name" value="EF-hand-dom_pair"/>
</dbReference>
<keyword evidence="1" id="KW-0732">Signal</keyword>
<dbReference type="SUPFAM" id="SSF47473">
    <property type="entry name" value="EF-hand"/>
    <property type="match status" value="1"/>
</dbReference>
<feature type="signal peptide" evidence="1">
    <location>
        <begin position="1"/>
        <end position="23"/>
    </location>
</feature>
<keyword evidence="3" id="KW-1185">Reference proteome</keyword>
<reference evidence="2 3" key="1">
    <citation type="journal article" date="2019" name="Int. J. Syst. Evol. Microbiol.">
        <title>The Global Catalogue of Microorganisms (GCM) 10K type strain sequencing project: providing services to taxonomists for standard genome sequencing and annotation.</title>
        <authorList>
            <consortium name="The Broad Institute Genomics Platform"/>
            <consortium name="The Broad Institute Genome Sequencing Center for Infectious Disease"/>
            <person name="Wu L."/>
            <person name="Ma J."/>
        </authorList>
    </citation>
    <scope>NUCLEOTIDE SEQUENCE [LARGE SCALE GENOMIC DNA]</scope>
    <source>
        <strain evidence="2 3">JCM 12389</strain>
    </source>
</reference>
<protein>
    <submittedName>
        <fullName evidence="2">Uncharacterized protein</fullName>
    </submittedName>
</protein>